<dbReference type="PANTHER" id="PTHR42985:SF21">
    <property type="entry name" value="SODIUM-DEPENDENT MULTIVITAMIN TRANSPORTER-LIKE PROTEIN"/>
    <property type="match status" value="1"/>
</dbReference>
<feature type="repeat" description="ANK" evidence="11">
    <location>
        <begin position="732"/>
        <end position="764"/>
    </location>
</feature>
<evidence type="ECO:0000256" key="5">
    <source>
        <dbReference type="ARBA" id="ARBA00022692"/>
    </source>
</evidence>
<evidence type="ECO:0000256" key="1">
    <source>
        <dbReference type="ARBA" id="ARBA00004651"/>
    </source>
</evidence>
<evidence type="ECO:0000313" key="13">
    <source>
        <dbReference type="EMBL" id="KAJ3652490.1"/>
    </source>
</evidence>
<name>A0AA38MD13_9CUCU</name>
<feature type="transmembrane region" description="Helical" evidence="12">
    <location>
        <begin position="182"/>
        <end position="200"/>
    </location>
</feature>
<feature type="transmembrane region" description="Helical" evidence="12">
    <location>
        <begin position="6"/>
        <end position="26"/>
    </location>
</feature>
<dbReference type="InterPro" id="IPR001734">
    <property type="entry name" value="Na/solute_symporter"/>
</dbReference>
<dbReference type="GO" id="GO:0005886">
    <property type="term" value="C:plasma membrane"/>
    <property type="evidence" value="ECO:0007669"/>
    <property type="project" value="UniProtKB-SubCell"/>
</dbReference>
<dbReference type="Gene3D" id="1.25.40.20">
    <property type="entry name" value="Ankyrin repeat-containing domain"/>
    <property type="match status" value="3"/>
</dbReference>
<dbReference type="EMBL" id="JALNTZ010000005">
    <property type="protein sequence ID" value="KAJ3652490.1"/>
    <property type="molecule type" value="Genomic_DNA"/>
</dbReference>
<evidence type="ECO:0000256" key="2">
    <source>
        <dbReference type="ARBA" id="ARBA00006434"/>
    </source>
</evidence>
<keyword evidence="5 12" id="KW-0812">Transmembrane</keyword>
<dbReference type="GO" id="GO:0006814">
    <property type="term" value="P:sodium ion transport"/>
    <property type="evidence" value="ECO:0007669"/>
    <property type="project" value="UniProtKB-KW"/>
</dbReference>
<feature type="transmembrane region" description="Helical" evidence="12">
    <location>
        <begin position="73"/>
        <end position="96"/>
    </location>
</feature>
<organism evidence="13 14">
    <name type="scientific">Zophobas morio</name>
    <dbReference type="NCBI Taxonomy" id="2755281"/>
    <lineage>
        <taxon>Eukaryota</taxon>
        <taxon>Metazoa</taxon>
        <taxon>Ecdysozoa</taxon>
        <taxon>Arthropoda</taxon>
        <taxon>Hexapoda</taxon>
        <taxon>Insecta</taxon>
        <taxon>Pterygota</taxon>
        <taxon>Neoptera</taxon>
        <taxon>Endopterygota</taxon>
        <taxon>Coleoptera</taxon>
        <taxon>Polyphaga</taxon>
        <taxon>Cucujiformia</taxon>
        <taxon>Tenebrionidae</taxon>
        <taxon>Zophobas</taxon>
    </lineage>
</organism>
<keyword evidence="4" id="KW-1003">Cell membrane</keyword>
<evidence type="ECO:0000256" key="10">
    <source>
        <dbReference type="ARBA" id="ARBA00023201"/>
    </source>
</evidence>
<protein>
    <recommendedName>
        <fullName evidence="15">Sodium-coupled monocarboxylate transporter 1</fullName>
    </recommendedName>
</protein>
<keyword evidence="11" id="KW-0040">ANK repeat</keyword>
<dbReference type="SUPFAM" id="SSF48403">
    <property type="entry name" value="Ankyrin repeat"/>
    <property type="match status" value="1"/>
</dbReference>
<evidence type="ECO:0000256" key="8">
    <source>
        <dbReference type="ARBA" id="ARBA00023065"/>
    </source>
</evidence>
<feature type="transmembrane region" description="Helical" evidence="12">
    <location>
        <begin position="330"/>
        <end position="358"/>
    </location>
</feature>
<gene>
    <name evidence="13" type="ORF">Zmor_018449</name>
</gene>
<feature type="transmembrane region" description="Helical" evidence="12">
    <location>
        <begin position="512"/>
        <end position="530"/>
    </location>
</feature>
<dbReference type="Pfam" id="PF12796">
    <property type="entry name" value="Ank_2"/>
    <property type="match status" value="3"/>
</dbReference>
<keyword evidence="14" id="KW-1185">Reference proteome</keyword>
<evidence type="ECO:0008006" key="15">
    <source>
        <dbReference type="Google" id="ProtNLM"/>
    </source>
</evidence>
<feature type="repeat" description="ANK" evidence="11">
    <location>
        <begin position="857"/>
        <end position="889"/>
    </location>
</feature>
<feature type="transmembrane region" description="Helical" evidence="12">
    <location>
        <begin position="378"/>
        <end position="397"/>
    </location>
</feature>
<dbReference type="Gene3D" id="1.20.1730.10">
    <property type="entry name" value="Sodium/glucose cotransporter"/>
    <property type="match status" value="1"/>
</dbReference>
<feature type="transmembrane region" description="Helical" evidence="12">
    <location>
        <begin position="273"/>
        <end position="296"/>
    </location>
</feature>
<dbReference type="Pfam" id="PF00474">
    <property type="entry name" value="SSF"/>
    <property type="match status" value="1"/>
</dbReference>
<keyword evidence="6 12" id="KW-1133">Transmembrane helix</keyword>
<dbReference type="PANTHER" id="PTHR42985">
    <property type="entry name" value="SODIUM-COUPLED MONOCARBOXYLATE TRANSPORTER"/>
    <property type="match status" value="1"/>
</dbReference>
<feature type="repeat" description="ANK" evidence="11">
    <location>
        <begin position="669"/>
        <end position="701"/>
    </location>
</feature>
<dbReference type="PROSITE" id="PS50088">
    <property type="entry name" value="ANK_REPEAT"/>
    <property type="match status" value="4"/>
</dbReference>
<keyword evidence="3" id="KW-0813">Transport</keyword>
<dbReference type="CDD" id="cd11492">
    <property type="entry name" value="SLC5sbd_NIS-SMVT"/>
    <property type="match status" value="1"/>
</dbReference>
<reference evidence="13" key="1">
    <citation type="journal article" date="2023" name="G3 (Bethesda)">
        <title>Whole genome assemblies of Zophobas morio and Tenebrio molitor.</title>
        <authorList>
            <person name="Kaur S."/>
            <person name="Stinson S.A."/>
            <person name="diCenzo G.C."/>
        </authorList>
    </citation>
    <scope>NUCLEOTIDE SEQUENCE</scope>
    <source>
        <strain evidence="13">QUZm001</strain>
    </source>
</reference>
<feature type="transmembrane region" description="Helical" evidence="12">
    <location>
        <begin position="46"/>
        <end position="67"/>
    </location>
</feature>
<keyword evidence="7" id="KW-0915">Sodium</keyword>
<evidence type="ECO:0000256" key="12">
    <source>
        <dbReference type="SAM" id="Phobius"/>
    </source>
</evidence>
<evidence type="ECO:0000256" key="9">
    <source>
        <dbReference type="ARBA" id="ARBA00023136"/>
    </source>
</evidence>
<dbReference type="PROSITE" id="PS50283">
    <property type="entry name" value="NA_SOLUT_SYMP_3"/>
    <property type="match status" value="1"/>
</dbReference>
<feature type="transmembrane region" description="Helical" evidence="12">
    <location>
        <begin position="235"/>
        <end position="252"/>
    </location>
</feature>
<evidence type="ECO:0000256" key="11">
    <source>
        <dbReference type="PROSITE-ProRule" id="PRU00023"/>
    </source>
</evidence>
<dbReference type="InterPro" id="IPR051163">
    <property type="entry name" value="Sodium:Solute_Symporter_SSF"/>
</dbReference>
<dbReference type="PROSITE" id="PS50297">
    <property type="entry name" value="ANK_REP_REGION"/>
    <property type="match status" value="4"/>
</dbReference>
<dbReference type="Proteomes" id="UP001168821">
    <property type="component" value="Unassembled WGS sequence"/>
</dbReference>
<dbReference type="InterPro" id="IPR038377">
    <property type="entry name" value="Na/Glc_symporter_sf"/>
</dbReference>
<dbReference type="InterPro" id="IPR002110">
    <property type="entry name" value="Ankyrin_rpt"/>
</dbReference>
<evidence type="ECO:0000256" key="7">
    <source>
        <dbReference type="ARBA" id="ARBA00023053"/>
    </source>
</evidence>
<dbReference type="GO" id="GO:0015293">
    <property type="term" value="F:symporter activity"/>
    <property type="evidence" value="ECO:0007669"/>
    <property type="project" value="TreeGrafter"/>
</dbReference>
<evidence type="ECO:0000256" key="6">
    <source>
        <dbReference type="ARBA" id="ARBA00022989"/>
    </source>
</evidence>
<keyword evidence="9 12" id="KW-0472">Membrane</keyword>
<evidence type="ECO:0000256" key="4">
    <source>
        <dbReference type="ARBA" id="ARBA00022475"/>
    </source>
</evidence>
<evidence type="ECO:0000313" key="14">
    <source>
        <dbReference type="Proteomes" id="UP001168821"/>
    </source>
</evidence>
<feature type="transmembrane region" description="Helical" evidence="12">
    <location>
        <begin position="435"/>
        <end position="457"/>
    </location>
</feature>
<feature type="repeat" description="ANK" evidence="11">
    <location>
        <begin position="635"/>
        <end position="667"/>
    </location>
</feature>
<feature type="transmembrane region" description="Helical" evidence="12">
    <location>
        <begin position="122"/>
        <end position="146"/>
    </location>
</feature>
<feature type="transmembrane region" description="Helical" evidence="12">
    <location>
        <begin position="152"/>
        <end position="170"/>
    </location>
</feature>
<evidence type="ECO:0000256" key="3">
    <source>
        <dbReference type="ARBA" id="ARBA00022448"/>
    </source>
</evidence>
<keyword evidence="10" id="KW-0739">Sodium transport</keyword>
<dbReference type="NCBIfam" id="TIGR00813">
    <property type="entry name" value="sss"/>
    <property type="match status" value="1"/>
</dbReference>
<proteinExistence type="inferred from homology"/>
<accession>A0AA38MD13</accession>
<comment type="similarity">
    <text evidence="2">Belongs to the sodium:solute symporter (SSF) (TC 2.A.21) family.</text>
</comment>
<comment type="caution">
    <text evidence="13">The sequence shown here is derived from an EMBL/GenBank/DDBJ whole genome shotgun (WGS) entry which is preliminary data.</text>
</comment>
<dbReference type="AlphaFoldDB" id="A0AA38MD13"/>
<dbReference type="InterPro" id="IPR036770">
    <property type="entry name" value="Ankyrin_rpt-contain_sf"/>
</dbReference>
<keyword evidence="8" id="KW-0406">Ion transport</keyword>
<sequence length="933" mass="102831">MLTIYDYVILCAMLLISVAIGIYFGCFGTKQATTNEYLHGGKKMGVIAVGVSVAVSHFSGVTMMAIPADVYRFGAYIIFINLSAILVGLLSVYVYLPVFFKLQITSSYEYLAKRFDNRTKQLAVYLYLFSEIVFFPMLAYIPALAFSATSGLSVNLTAFVVCGLCIFYTTIGGLKTVVWTDFFQFIVIMVSVTINCYLGLKESGGFMSVWKTALSGERLINITDFNVDLTRQNSFWASTVGYTVTMASTIVVHQTGVQKYLSVSKFRHCIWSVVYSTFCKCAVSTLCVFIGLEIYAKYSDCDPLISNKIKKHDHILPYFLTEVAGQTPGILGLFVASIFSAALSSMSSLLNSIAGIIYNDLIKKRLKKEYSELTQSNILKVLVILCGVACTCLVFLIEHLGPLLALNVALRGPINGPLLGMFTLGVLFPKANSEGAFYGGLISIICVSALMILTKYYELRKVLVYPTKPFSVDGCENVFKNSSTNSIHPHLANFTTTTSAYQEVPFFLKLSFHYYTLLGGILTIFIGVLISGMTAKSQNPVDEDLISPICQKFVSKERHKKYDEFHEKESVWRQILKLRQLTGAQQKYSWGVLAQAEFGATGLGLFSLHDARNGEFHEIEKCIENGANLNNFDGSGDTVLSNAVYYGHFNIVQYLVLLGADLNKTGLSRRKTPLSWALENGYVDIAKYLAHKGAQLTIPDHNPLICAVITGQTKAVQYLLQSKVEINQCKESGLTALSWAALLGYLDIVKLLVEAEAAINYVNEKNKTTLTYALEADNLDIVEYLIAKGCQVPWPEKSEESRRIKTLFSSLNIIHQIISHDLNPNDSNSPTAICLSNAIKREDFATLKYLSGKGVNVGTAPLSEAARSGNLEITEYLLSKGCNVNKIDSKGNTPLTNAIKSKNINIVRAMIQVNMVWTYAGLLTSPGCIQAGN</sequence>
<comment type="subcellular location">
    <subcellularLocation>
        <location evidence="1">Cell membrane</location>
        <topology evidence="1">Multi-pass membrane protein</topology>
    </subcellularLocation>
</comment>
<dbReference type="SMART" id="SM00248">
    <property type="entry name" value="ANK"/>
    <property type="match status" value="7"/>
</dbReference>